<reference evidence="3" key="1">
    <citation type="journal article" date="2016" name="Nat. Genet.">
        <title>A high-quality carrot genome assembly provides new insights into carotenoid accumulation and asterid genome evolution.</title>
        <authorList>
            <person name="Iorizzo M."/>
            <person name="Ellison S."/>
            <person name="Senalik D."/>
            <person name="Zeng P."/>
            <person name="Satapoomin P."/>
            <person name="Huang J."/>
            <person name="Bowman M."/>
            <person name="Iovene M."/>
            <person name="Sanseverino W."/>
            <person name="Cavagnaro P."/>
            <person name="Yildiz M."/>
            <person name="Macko-Podgorni A."/>
            <person name="Moranska E."/>
            <person name="Grzebelus E."/>
            <person name="Grzebelus D."/>
            <person name="Ashrafi H."/>
            <person name="Zheng Z."/>
            <person name="Cheng S."/>
            <person name="Spooner D."/>
            <person name="Van Deynze A."/>
            <person name="Simon P."/>
        </authorList>
    </citation>
    <scope>NUCLEOTIDE SEQUENCE [LARGE SCALE GENOMIC DNA]</scope>
    <source>
        <tissue evidence="3">Leaf</tissue>
    </source>
</reference>
<comment type="caution">
    <text evidence="3">The sequence shown here is derived from an EMBL/GenBank/DDBJ whole genome shotgun (WGS) entry which is preliminary data.</text>
</comment>
<feature type="compositionally biased region" description="Basic and acidic residues" evidence="1">
    <location>
        <begin position="437"/>
        <end position="449"/>
    </location>
</feature>
<dbReference type="Gramene" id="KZN01635">
    <property type="protein sequence ID" value="KZN01635"/>
    <property type="gene ID" value="DCAR_010389"/>
</dbReference>
<proteinExistence type="predicted"/>
<dbReference type="PANTHER" id="PTHR46033:SF8">
    <property type="entry name" value="PROTEIN MAINTENANCE OF MERISTEMS-LIKE"/>
    <property type="match status" value="1"/>
</dbReference>
<dbReference type="InterPro" id="IPR019557">
    <property type="entry name" value="AminoTfrase-like_pln_mobile"/>
</dbReference>
<evidence type="ECO:0000313" key="3">
    <source>
        <dbReference type="EMBL" id="KZN01635.1"/>
    </source>
</evidence>
<feature type="compositionally biased region" description="Basic and acidic residues" evidence="1">
    <location>
        <begin position="547"/>
        <end position="561"/>
    </location>
</feature>
<organism evidence="3">
    <name type="scientific">Daucus carota subsp. sativus</name>
    <name type="common">Carrot</name>
    <dbReference type="NCBI Taxonomy" id="79200"/>
    <lineage>
        <taxon>Eukaryota</taxon>
        <taxon>Viridiplantae</taxon>
        <taxon>Streptophyta</taxon>
        <taxon>Embryophyta</taxon>
        <taxon>Tracheophyta</taxon>
        <taxon>Spermatophyta</taxon>
        <taxon>Magnoliopsida</taxon>
        <taxon>eudicotyledons</taxon>
        <taxon>Gunneridae</taxon>
        <taxon>Pentapetalae</taxon>
        <taxon>asterids</taxon>
        <taxon>campanulids</taxon>
        <taxon>Apiales</taxon>
        <taxon>Apiaceae</taxon>
        <taxon>Apioideae</taxon>
        <taxon>Scandiceae</taxon>
        <taxon>Daucinae</taxon>
        <taxon>Daucus</taxon>
        <taxon>Daucus sect. Daucus</taxon>
    </lineage>
</organism>
<gene>
    <name evidence="3" type="ORF">DCAR_010389</name>
</gene>
<evidence type="ECO:0000256" key="1">
    <source>
        <dbReference type="SAM" id="MobiDB-lite"/>
    </source>
</evidence>
<feature type="compositionally biased region" description="Basic and acidic residues" evidence="1">
    <location>
        <begin position="470"/>
        <end position="482"/>
    </location>
</feature>
<dbReference type="PANTHER" id="PTHR46033">
    <property type="entry name" value="PROTEIN MAIN-LIKE 2"/>
    <property type="match status" value="1"/>
</dbReference>
<dbReference type="GO" id="GO:0010073">
    <property type="term" value="P:meristem maintenance"/>
    <property type="evidence" value="ECO:0007669"/>
    <property type="project" value="InterPro"/>
</dbReference>
<dbReference type="Pfam" id="PF10536">
    <property type="entry name" value="PMD"/>
    <property type="match status" value="1"/>
</dbReference>
<dbReference type="AlphaFoldDB" id="A0A161WSI1"/>
<feature type="compositionally biased region" description="Polar residues" evidence="1">
    <location>
        <begin position="533"/>
        <end position="545"/>
    </location>
</feature>
<accession>A0A161WSI1</accession>
<feature type="compositionally biased region" description="Polar residues" evidence="1">
    <location>
        <begin position="503"/>
        <end position="515"/>
    </location>
</feature>
<sequence>MAAAQGGGKLAQGVGTLARGAGRLKGTVIDKYYDPDTHTFDISGHVLGVTLKDVLYLTGLPIQGKPLIYEKSLDEDAFMRVFGEEFKDRKMLTFDEVKNIARDGRRLFNVRKIAVLLIMCEYFICPTNNHHSVISQKVHLVENVDEIDSYALGAALLSFLYHGLKYKKRKKKHIDGNLWIVLGFLLVRIPKIQDMLGINFKNYPPDVIEGAPLLPWIVGEIKRKTRNHWATHDMPAIASFSDEDIIWTPYKQMACPRPGDLKSVRNLVPLIGYNCVHHHMPHNCSDQFPVLQDYNFRSLTWKPCEIPPFKKLGGGHNIDYKDLYEEQIAEWNAGKPAEAYMTLLQQKHNLYDDELVLRTKFIKASEDTSDIRRSRSITKLSITQLSLCKWKLFLANKKLRQDDIFGIENVNAGGGSMRRPSPSPPPLNAANDGVGENDPRSGRNEERSSMHRPSPSPPPLNAANDGVGENDPRSGRNEERSSMRRPSPSPPPVTLSDADRANDNSFEIENDNSQLGDRANDGGGENDADRANDNSFEIENDNSQLGDRVDDGGSEKGKQEDPGSDPRMPIGRQIYWRKSKGQRLTSYYGLTTVLKVLKVQNGEKLKGNLKRKKGKE</sequence>
<protein>
    <recommendedName>
        <fullName evidence="2">Aminotransferase-like plant mobile domain-containing protein</fullName>
    </recommendedName>
</protein>
<dbReference type="EMBL" id="LNRQ01000003">
    <property type="protein sequence ID" value="KZN01635.1"/>
    <property type="molecule type" value="Genomic_DNA"/>
</dbReference>
<evidence type="ECO:0000259" key="2">
    <source>
        <dbReference type="Pfam" id="PF10536"/>
    </source>
</evidence>
<feature type="domain" description="Aminotransferase-like plant mobile" evidence="2">
    <location>
        <begin position="34"/>
        <end position="332"/>
    </location>
</feature>
<dbReference type="InterPro" id="IPR044824">
    <property type="entry name" value="MAIN-like"/>
</dbReference>
<feature type="region of interest" description="Disordered" evidence="1">
    <location>
        <begin position="410"/>
        <end position="571"/>
    </location>
</feature>
<name>A0A161WSI1_DAUCS</name>